<evidence type="ECO:0000313" key="3">
    <source>
        <dbReference type="Proteomes" id="UP000054166"/>
    </source>
</evidence>
<feature type="compositionally biased region" description="Basic and acidic residues" evidence="1">
    <location>
        <begin position="249"/>
        <end position="258"/>
    </location>
</feature>
<dbReference type="InParanoid" id="A0A0C3BA00"/>
<keyword evidence="3" id="KW-1185">Reference proteome</keyword>
<dbReference type="EMBL" id="KN832992">
    <property type="protein sequence ID" value="KIM83093.1"/>
    <property type="molecule type" value="Genomic_DNA"/>
</dbReference>
<sequence>MGVTKEEDRNQRAQEEKDGLTKQALLLLAISDRLGLTVNGVPDPRLGIISSPRHKDHPLLWMEWAAKATRILPKGVTLTHNGYLYEWVIRAFRRFAPLFKEKKRGSAKVPSEDADCRAHQRRGQIITMGLTVLPTPSWDVIEFSPAMDEMECAGHLASRGVTTTKICDASQYAYTWLEHSDETDLVSKPSASTNKGGTATLSLTGTGTPGLQPHNTAMPPATMVAGNAPTGDILDENIDMEEPRDEEDPSRVMETDTT</sequence>
<evidence type="ECO:0000313" key="2">
    <source>
        <dbReference type="EMBL" id="KIM83093.1"/>
    </source>
</evidence>
<reference evidence="3" key="2">
    <citation type="submission" date="2015-01" db="EMBL/GenBank/DDBJ databases">
        <title>Evolutionary Origins and Diversification of the Mycorrhizal Mutualists.</title>
        <authorList>
            <consortium name="DOE Joint Genome Institute"/>
            <consortium name="Mycorrhizal Genomics Consortium"/>
            <person name="Kohler A."/>
            <person name="Kuo A."/>
            <person name="Nagy L.G."/>
            <person name="Floudas D."/>
            <person name="Copeland A."/>
            <person name="Barry K.W."/>
            <person name="Cichocki N."/>
            <person name="Veneault-Fourrey C."/>
            <person name="LaButti K."/>
            <person name="Lindquist E.A."/>
            <person name="Lipzen A."/>
            <person name="Lundell T."/>
            <person name="Morin E."/>
            <person name="Murat C."/>
            <person name="Riley R."/>
            <person name="Ohm R."/>
            <person name="Sun H."/>
            <person name="Tunlid A."/>
            <person name="Henrissat B."/>
            <person name="Grigoriev I.V."/>
            <person name="Hibbett D.S."/>
            <person name="Martin F."/>
        </authorList>
    </citation>
    <scope>NUCLEOTIDE SEQUENCE [LARGE SCALE GENOMIC DNA]</scope>
    <source>
        <strain evidence="3">F 1598</strain>
    </source>
</reference>
<feature type="compositionally biased region" description="Acidic residues" evidence="1">
    <location>
        <begin position="233"/>
        <end position="248"/>
    </location>
</feature>
<reference evidence="2 3" key="1">
    <citation type="submission" date="2014-04" db="EMBL/GenBank/DDBJ databases">
        <authorList>
            <consortium name="DOE Joint Genome Institute"/>
            <person name="Kuo A."/>
            <person name="Tarkka M."/>
            <person name="Buscot F."/>
            <person name="Kohler A."/>
            <person name="Nagy L.G."/>
            <person name="Floudas D."/>
            <person name="Copeland A."/>
            <person name="Barry K.W."/>
            <person name="Cichocki N."/>
            <person name="Veneault-Fourrey C."/>
            <person name="LaButti K."/>
            <person name="Lindquist E.A."/>
            <person name="Lipzen A."/>
            <person name="Lundell T."/>
            <person name="Morin E."/>
            <person name="Murat C."/>
            <person name="Sun H."/>
            <person name="Tunlid A."/>
            <person name="Henrissat B."/>
            <person name="Grigoriev I.V."/>
            <person name="Hibbett D.S."/>
            <person name="Martin F."/>
            <person name="Nordberg H.P."/>
            <person name="Cantor M.N."/>
            <person name="Hua S.X."/>
        </authorList>
    </citation>
    <scope>NUCLEOTIDE SEQUENCE [LARGE SCALE GENOMIC DNA]</scope>
    <source>
        <strain evidence="2 3">F 1598</strain>
    </source>
</reference>
<protein>
    <submittedName>
        <fullName evidence="2">Uncharacterized protein</fullName>
    </submittedName>
</protein>
<dbReference type="AlphaFoldDB" id="A0A0C3BA00"/>
<feature type="region of interest" description="Disordered" evidence="1">
    <location>
        <begin position="226"/>
        <end position="258"/>
    </location>
</feature>
<evidence type="ECO:0000256" key="1">
    <source>
        <dbReference type="SAM" id="MobiDB-lite"/>
    </source>
</evidence>
<name>A0A0C3BA00_PILCF</name>
<gene>
    <name evidence="2" type="ORF">PILCRDRAFT_7507</name>
</gene>
<dbReference type="HOGENOM" id="CLU_050408_0_0_1"/>
<organism evidence="2 3">
    <name type="scientific">Piloderma croceum (strain F 1598)</name>
    <dbReference type="NCBI Taxonomy" id="765440"/>
    <lineage>
        <taxon>Eukaryota</taxon>
        <taxon>Fungi</taxon>
        <taxon>Dikarya</taxon>
        <taxon>Basidiomycota</taxon>
        <taxon>Agaricomycotina</taxon>
        <taxon>Agaricomycetes</taxon>
        <taxon>Agaricomycetidae</taxon>
        <taxon>Atheliales</taxon>
        <taxon>Atheliaceae</taxon>
        <taxon>Piloderma</taxon>
    </lineage>
</organism>
<dbReference type="Proteomes" id="UP000054166">
    <property type="component" value="Unassembled WGS sequence"/>
</dbReference>
<proteinExistence type="predicted"/>
<accession>A0A0C3BA00</accession>